<feature type="compositionally biased region" description="Acidic residues" evidence="1">
    <location>
        <begin position="37"/>
        <end position="51"/>
    </location>
</feature>
<proteinExistence type="predicted"/>
<sequence length="85" mass="9254">MGTISESKKQLNDSDQKLKLLNDCNNNSQRTNNNNDDSGDDDDDDDSDGDDVGSGSGVDGDRKAMKVLLADRFECKRKNGGVKNE</sequence>
<evidence type="ECO:0000313" key="2">
    <source>
        <dbReference type="Proteomes" id="UP000046393"/>
    </source>
</evidence>
<feature type="region of interest" description="Disordered" evidence="1">
    <location>
        <begin position="1"/>
        <end position="63"/>
    </location>
</feature>
<reference evidence="3" key="1">
    <citation type="submission" date="2017-02" db="UniProtKB">
        <authorList>
            <consortium name="WormBaseParasite"/>
        </authorList>
    </citation>
    <scope>IDENTIFICATION</scope>
</reference>
<organism evidence="2 3">
    <name type="scientific">Syphacia muris</name>
    <dbReference type="NCBI Taxonomy" id="451379"/>
    <lineage>
        <taxon>Eukaryota</taxon>
        <taxon>Metazoa</taxon>
        <taxon>Ecdysozoa</taxon>
        <taxon>Nematoda</taxon>
        <taxon>Chromadorea</taxon>
        <taxon>Rhabditida</taxon>
        <taxon>Spirurina</taxon>
        <taxon>Oxyuridomorpha</taxon>
        <taxon>Oxyuroidea</taxon>
        <taxon>Oxyuridae</taxon>
        <taxon>Syphacia</taxon>
    </lineage>
</organism>
<feature type="compositionally biased region" description="Basic and acidic residues" evidence="1">
    <location>
        <begin position="1"/>
        <end position="20"/>
    </location>
</feature>
<accession>A0A0N5AGG7</accession>
<dbReference type="Proteomes" id="UP000046393">
    <property type="component" value="Unplaced"/>
</dbReference>
<name>A0A0N5AGG7_9BILA</name>
<evidence type="ECO:0000313" key="3">
    <source>
        <dbReference type="WBParaSite" id="SMUV_0000341601-mRNA-1"/>
    </source>
</evidence>
<protein>
    <submittedName>
        <fullName evidence="3">Uncharacterized protein</fullName>
    </submittedName>
</protein>
<feature type="compositionally biased region" description="Low complexity" evidence="1">
    <location>
        <begin position="22"/>
        <end position="36"/>
    </location>
</feature>
<evidence type="ECO:0000256" key="1">
    <source>
        <dbReference type="SAM" id="MobiDB-lite"/>
    </source>
</evidence>
<keyword evidence="2" id="KW-1185">Reference proteome</keyword>
<dbReference type="AlphaFoldDB" id="A0A0N5AGG7"/>
<dbReference type="WBParaSite" id="SMUV_0000341601-mRNA-1">
    <property type="protein sequence ID" value="SMUV_0000341601-mRNA-1"/>
    <property type="gene ID" value="SMUV_0000341601"/>
</dbReference>